<evidence type="ECO:0000256" key="1">
    <source>
        <dbReference type="ARBA" id="ARBA00022837"/>
    </source>
</evidence>
<reference evidence="3" key="1">
    <citation type="journal article" date="2023" name="Mol. Biol. Evol.">
        <title>Third-Generation Sequencing Reveals the Adaptive Role of the Epigenome in Three Deep-Sea Polychaetes.</title>
        <authorList>
            <person name="Perez M."/>
            <person name="Aroh O."/>
            <person name="Sun Y."/>
            <person name="Lan Y."/>
            <person name="Juniper S.K."/>
            <person name="Young C.R."/>
            <person name="Angers B."/>
            <person name="Qian P.Y."/>
        </authorList>
    </citation>
    <scope>NUCLEOTIDE SEQUENCE</scope>
    <source>
        <strain evidence="3">R07B-5</strain>
    </source>
</reference>
<evidence type="ECO:0000259" key="2">
    <source>
        <dbReference type="PROSITE" id="PS50222"/>
    </source>
</evidence>
<dbReference type="EMBL" id="JAODUO010001175">
    <property type="protein sequence ID" value="KAK2169709.1"/>
    <property type="molecule type" value="Genomic_DNA"/>
</dbReference>
<dbReference type="InterPro" id="IPR002048">
    <property type="entry name" value="EF_hand_dom"/>
</dbReference>
<dbReference type="Gene3D" id="1.10.238.10">
    <property type="entry name" value="EF-hand"/>
    <property type="match status" value="1"/>
</dbReference>
<dbReference type="InterPro" id="IPR011992">
    <property type="entry name" value="EF-hand-dom_pair"/>
</dbReference>
<protein>
    <recommendedName>
        <fullName evidence="2">EF-hand domain-containing protein</fullName>
    </recommendedName>
</protein>
<organism evidence="3 4">
    <name type="scientific">Ridgeia piscesae</name>
    <name type="common">Tubeworm</name>
    <dbReference type="NCBI Taxonomy" id="27915"/>
    <lineage>
        <taxon>Eukaryota</taxon>
        <taxon>Metazoa</taxon>
        <taxon>Spiralia</taxon>
        <taxon>Lophotrochozoa</taxon>
        <taxon>Annelida</taxon>
        <taxon>Polychaeta</taxon>
        <taxon>Sedentaria</taxon>
        <taxon>Canalipalpata</taxon>
        <taxon>Sabellida</taxon>
        <taxon>Siboglinidae</taxon>
        <taxon>Ridgeia</taxon>
    </lineage>
</organism>
<dbReference type="AlphaFoldDB" id="A0AAD9KEI3"/>
<dbReference type="SUPFAM" id="SSF47473">
    <property type="entry name" value="EF-hand"/>
    <property type="match status" value="1"/>
</dbReference>
<keyword evidence="1" id="KW-0106">Calcium</keyword>
<feature type="domain" description="EF-hand" evidence="2">
    <location>
        <begin position="7"/>
        <end position="29"/>
    </location>
</feature>
<proteinExistence type="predicted"/>
<name>A0AAD9KEI3_RIDPI</name>
<comment type="caution">
    <text evidence="3">The sequence shown here is derived from an EMBL/GenBank/DDBJ whole genome shotgun (WGS) entry which is preliminary data.</text>
</comment>
<gene>
    <name evidence="3" type="ORF">NP493_1177g00022</name>
</gene>
<evidence type="ECO:0000313" key="3">
    <source>
        <dbReference type="EMBL" id="KAK2169709.1"/>
    </source>
</evidence>
<accession>A0AAD9KEI3</accession>
<sequence length="174" mass="20261">MKADTEDINGDGVVDWNDFENVLEQKFEEAYGWRRDSEKYRTSLETLRGVWDGIRSCGDDDQDGKITEDEWMGMWEKFALERETSGRLPDWHHNYIDFLFGVSDTSGDSLIDKAEFTDTYRVYGLSEENCHKTFDRISTDGAISREDFGMLWIEYFFSADPDMKGNYLFGVSDV</sequence>
<dbReference type="GO" id="GO:0005509">
    <property type="term" value="F:calcium ion binding"/>
    <property type="evidence" value="ECO:0007669"/>
    <property type="project" value="InterPro"/>
</dbReference>
<dbReference type="Proteomes" id="UP001209878">
    <property type="component" value="Unassembled WGS sequence"/>
</dbReference>
<evidence type="ECO:0000313" key="4">
    <source>
        <dbReference type="Proteomes" id="UP001209878"/>
    </source>
</evidence>
<dbReference type="PROSITE" id="PS50222">
    <property type="entry name" value="EF_HAND_2"/>
    <property type="match status" value="1"/>
</dbReference>
<dbReference type="InterPro" id="IPR018247">
    <property type="entry name" value="EF_Hand_1_Ca_BS"/>
</dbReference>
<keyword evidence="4" id="KW-1185">Reference proteome</keyword>
<dbReference type="Pfam" id="PF13833">
    <property type="entry name" value="EF-hand_8"/>
    <property type="match status" value="1"/>
</dbReference>
<dbReference type="PROSITE" id="PS00018">
    <property type="entry name" value="EF_HAND_1"/>
    <property type="match status" value="2"/>
</dbReference>